<dbReference type="NCBIfam" id="TIGR04183">
    <property type="entry name" value="Por_Secre_tail"/>
    <property type="match status" value="1"/>
</dbReference>
<evidence type="ECO:0008006" key="5">
    <source>
        <dbReference type="Google" id="ProtNLM"/>
    </source>
</evidence>
<accession>A0A532URK9</accession>
<evidence type="ECO:0000313" key="3">
    <source>
        <dbReference type="EMBL" id="TKJ37553.1"/>
    </source>
</evidence>
<sequence length="1408" mass="148590">MYYGEEKMRRGLRAGLFTILGLAILFSMPSAATSADWGNPQLQILAKAPVRNGDIVTLQGTGFQPNEILSGFGAIVQIQNEEPHYYQAFNLPDLGVNTDPFGQFSVDVHLDMLRGIRGYVELALCQDDIVAFTDFLQVHDNGPYQSSALDATTGDLFFDDFPRGGSGEDPVVNDDDVPLTSESSGGWAWDIIQVNLERYTTTDATGSSTPVGNITHDVTLNGSDLASTSSAVIEGLSATYKSVRMTILVWDTGYLNFANKTTTGTDIGEDYLSAADVTNPEVSSAVAIDLTTIVVTFSENVSTPSDSLSSINNWTVTFGGAKEVTNLAPRGSSSTATCTLTVADLGDRGATPTVQFTTGSDEFEDAFGNDCASTTSPHITATDGIAPATPTLNTPTAETFLTGASVSWTADAGSGTDTSLESLRLKGSDNGSDWTTLDTDLSSPYSGSYTFGTEWVYYAAEAVDTEANTTLSSATGSCQDAHHLDFTTTPASTAVNVESGEFVVTVEDNYGNAETVTETIGLSTESTAGNFRAEPGGDPVGSINIVAASTGSFYYIDSDVGTHELKTTHVTLYDDSTDYVITAGAASKILIKLPGQSFSNGVGITGTPDFSVYGGNGRWALAGTNFGMTLVIVDADNNLVQETGSRNIDFTTNADDAPDGSQPTCNSQTFPYTNISIDFDGGFSTSDIVNNLKDFTVGDRTVYMNAAENGGGLTGENSTYFGVLFDDADHIGWVTSSGAPTTTPVSGTITAGSALPDLYVAALDQFDNVDTTYTGSTITTAAGTLTPPTNSPAGKGQGGTSLPNGNTAPDYGSNSTWSNGIVTLDDGETDEKTVISAASATGFRIRGAASGGGLAGEYTDDSNQFAVDTDSDNYLRIEDTSGGGGTEYVDSESFTTDDDITFWSISYDQWGNTIGNYAVTWNSTNLTPEAGGINSNHWDFSPTATTAGNGTLEATNGSVTDRTISSITVTSGSSIASIVIRTATGGGGDEVGALEIAGAANGGSYNVTATLYAAGYNADVIYVSDVSATWSVTGTLPTGGGSGFSSSPATSTTYTAVSSTDESGTIKATYNALIDETGTVTVDATEPATVQDFDISEHQNNFYVTATWDVTSSYDDGSSAGSGNVEDFDIKYSASIINDETTWDAATTVPADGKPSSFNSSGSWNIYMASVPAGYYYYAIKTMDPQGYWSDMGSGCYTTSSDYSLPVTLSSFLADGSYGRIYVNWSTESEVDALGFRLLRDSDPDFPDPILVSSYQNNPDLVCQGSSESGFDYSYTDRDNLVTETIYYYRLETVDINGAIEASSRQASAEALPLPSDYSLGPNFPNPFNPVTHFELQLPQDGEVSIIIYDSIGREVTRILDNQYLEANVYQLSWNGTNLHGHQMPSGLYFCRLQAENNQRILKMLLLK</sequence>
<keyword evidence="1" id="KW-0732">Signal</keyword>
<dbReference type="EMBL" id="NJBN01000012">
    <property type="protein sequence ID" value="TKJ37553.1"/>
    <property type="molecule type" value="Genomic_DNA"/>
</dbReference>
<dbReference type="Gene3D" id="2.60.40.4070">
    <property type="match status" value="1"/>
</dbReference>
<feature type="region of interest" description="Disordered" evidence="2">
    <location>
        <begin position="779"/>
        <end position="816"/>
    </location>
</feature>
<protein>
    <recommendedName>
        <fullName evidence="5">FlgD Ig-like domain-containing protein</fullName>
    </recommendedName>
</protein>
<dbReference type="InterPro" id="IPR026444">
    <property type="entry name" value="Secre_tail"/>
</dbReference>
<name>A0A532URK9_UNCL8</name>
<dbReference type="Gene3D" id="2.60.40.1220">
    <property type="match status" value="1"/>
</dbReference>
<dbReference type="InterPro" id="IPR014755">
    <property type="entry name" value="Cu-Rt/internalin_Ig-like"/>
</dbReference>
<proteinExistence type="predicted"/>
<feature type="compositionally biased region" description="Polar residues" evidence="2">
    <location>
        <begin position="800"/>
        <end position="816"/>
    </location>
</feature>
<organism evidence="3 4">
    <name type="scientific">candidate division LCP-89 bacterium B3_LCP</name>
    <dbReference type="NCBI Taxonomy" id="2012998"/>
    <lineage>
        <taxon>Bacteria</taxon>
        <taxon>Pseudomonadati</taxon>
        <taxon>Bacteria division LCP-89</taxon>
    </lineage>
</organism>
<gene>
    <name evidence="3" type="ORF">CEE37_13635</name>
</gene>
<comment type="caution">
    <text evidence="3">The sequence shown here is derived from an EMBL/GenBank/DDBJ whole genome shotgun (WGS) entry which is preliminary data.</text>
</comment>
<dbReference type="Proteomes" id="UP000319619">
    <property type="component" value="Unassembled WGS sequence"/>
</dbReference>
<reference evidence="3 4" key="1">
    <citation type="submission" date="2017-06" db="EMBL/GenBank/DDBJ databases">
        <title>Novel microbial phyla capable of carbon fixation and sulfur reduction in deep-sea sediments.</title>
        <authorList>
            <person name="Huang J."/>
            <person name="Baker B."/>
            <person name="Wang Y."/>
        </authorList>
    </citation>
    <scope>NUCLEOTIDE SEQUENCE [LARGE SCALE GENOMIC DNA]</scope>
    <source>
        <strain evidence="3">B3_LCP</strain>
    </source>
</reference>
<evidence type="ECO:0000313" key="4">
    <source>
        <dbReference type="Proteomes" id="UP000319619"/>
    </source>
</evidence>
<feature type="compositionally biased region" description="Low complexity" evidence="2">
    <location>
        <begin position="779"/>
        <end position="788"/>
    </location>
</feature>
<evidence type="ECO:0000256" key="2">
    <source>
        <dbReference type="SAM" id="MobiDB-lite"/>
    </source>
</evidence>
<evidence type="ECO:0000256" key="1">
    <source>
        <dbReference type="ARBA" id="ARBA00022729"/>
    </source>
</evidence>